<dbReference type="OrthoDB" id="5981048at2759"/>
<dbReference type="Proteomes" id="UP001152795">
    <property type="component" value="Unassembled WGS sequence"/>
</dbReference>
<evidence type="ECO:0000256" key="1">
    <source>
        <dbReference type="SAM" id="Coils"/>
    </source>
</evidence>
<keyword evidence="1" id="KW-0175">Coiled coil</keyword>
<reference evidence="4" key="1">
    <citation type="submission" date="2020-04" db="EMBL/GenBank/DDBJ databases">
        <authorList>
            <person name="Alioto T."/>
            <person name="Alioto T."/>
            <person name="Gomez Garrido J."/>
        </authorList>
    </citation>
    <scope>NUCLEOTIDE SEQUENCE</scope>
    <source>
        <strain evidence="4">A484AB</strain>
    </source>
</reference>
<evidence type="ECO:0000313" key="5">
    <source>
        <dbReference type="Proteomes" id="UP001152795"/>
    </source>
</evidence>
<proteinExistence type="predicted"/>
<gene>
    <name evidence="4" type="ORF">PACLA_8A057204</name>
</gene>
<keyword evidence="5" id="KW-1185">Reference proteome</keyword>
<feature type="coiled-coil region" evidence="1">
    <location>
        <begin position="340"/>
        <end position="374"/>
    </location>
</feature>
<dbReference type="AlphaFoldDB" id="A0A6S7H6J7"/>
<feature type="compositionally biased region" description="Low complexity" evidence="2">
    <location>
        <begin position="622"/>
        <end position="633"/>
    </location>
</feature>
<dbReference type="Pfam" id="PF16043">
    <property type="entry name" value="DUF4795"/>
    <property type="match status" value="1"/>
</dbReference>
<feature type="coiled-coil region" evidence="1">
    <location>
        <begin position="439"/>
        <end position="466"/>
    </location>
</feature>
<protein>
    <recommendedName>
        <fullName evidence="3">DUF4795 domain-containing protein</fullName>
    </recommendedName>
</protein>
<evidence type="ECO:0000313" key="4">
    <source>
        <dbReference type="EMBL" id="CAB3998642.1"/>
    </source>
</evidence>
<feature type="domain" description="DUF4795" evidence="3">
    <location>
        <begin position="342"/>
        <end position="542"/>
    </location>
</feature>
<sequence length="664" mass="74360">MSAGMELDKLLNLALGTPEIGAVNFNALHGVLSEIIKTLGVGSKLVEVRNNGDFSGSYGTNSVPVAGKGFDSKRQAFNAKTPLSQGLNGLNLEAKVTNLENKLKALDDLPNNADIVKRIRERDTKTAVGDIWQFININRRLSATEDAIEKLSGLLEHAISELGGMKDLERDLSELKKSVTQIQEENKQLKQRLETVEDSDRNEDIKKLKILQEDVENLHSKVESLPTKKDFDVCMKWPQFESALKSGSSNVDSNKAISREEVPSVGVLDTIKQLGSIADGHETVLNSIEGLQETMPTKADKEDLEELRKKTQELPDDLIRQLNELNTKMKNMINWKDEMINKSNEDLNEIEQSMREFRENLQKLNISTRNLIEDGDKKQKHIDKLHSVTEVLDQTKADKDSVGMEMDTKADKLALDNMISRLKFDASFGTLEHSVQDILNRLAGQEAALQEAVSKLNNEVDEKMDRMEMDPLKDYINKRIKANKCKHVDLPVTDDSAAGMTKPAIKFHCISCAKPIDVQPGMNAIPLPQYPAFPPSKSSRPYAPYELEQMRQHARGNYDGADHMSTRPCGGQHTMTYSARRVNKNVNYYYREDEGVIISLKNESPVQGHDGQLYKGREYSEQFPTLQQSQTSPQSPPKPPAGPSNPQTSPRPHTPVRARSAVIR</sequence>
<dbReference type="PANTHER" id="PTHR47080:SF2">
    <property type="entry name" value="GLUTAMINE-RICH PROTEIN 2"/>
    <property type="match status" value="1"/>
</dbReference>
<comment type="caution">
    <text evidence="4">The sequence shown here is derived from an EMBL/GenBank/DDBJ whole genome shotgun (WGS) entry which is preliminary data.</text>
</comment>
<evidence type="ECO:0000259" key="3">
    <source>
        <dbReference type="Pfam" id="PF16043"/>
    </source>
</evidence>
<evidence type="ECO:0000256" key="2">
    <source>
        <dbReference type="SAM" id="MobiDB-lite"/>
    </source>
</evidence>
<feature type="coiled-coil region" evidence="1">
    <location>
        <begin position="165"/>
        <end position="199"/>
    </location>
</feature>
<accession>A0A6S7H6J7</accession>
<feature type="region of interest" description="Disordered" evidence="2">
    <location>
        <begin position="601"/>
        <end position="664"/>
    </location>
</feature>
<name>A0A6S7H6J7_PARCT</name>
<dbReference type="EMBL" id="CACRXK020003403">
    <property type="protein sequence ID" value="CAB3998642.1"/>
    <property type="molecule type" value="Genomic_DNA"/>
</dbReference>
<dbReference type="InterPro" id="IPR032013">
    <property type="entry name" value="DUF4795"/>
</dbReference>
<organism evidence="4 5">
    <name type="scientific">Paramuricea clavata</name>
    <name type="common">Red gorgonian</name>
    <name type="synonym">Violescent sea-whip</name>
    <dbReference type="NCBI Taxonomy" id="317549"/>
    <lineage>
        <taxon>Eukaryota</taxon>
        <taxon>Metazoa</taxon>
        <taxon>Cnidaria</taxon>
        <taxon>Anthozoa</taxon>
        <taxon>Octocorallia</taxon>
        <taxon>Malacalcyonacea</taxon>
        <taxon>Plexauridae</taxon>
        <taxon>Paramuricea</taxon>
    </lineage>
</organism>
<dbReference type="PANTHER" id="PTHR47080">
    <property type="entry name" value="CHROMOSOME 16 OPEN READING FRAME 96"/>
    <property type="match status" value="1"/>
</dbReference>
<feature type="compositionally biased region" description="Pro residues" evidence="2">
    <location>
        <begin position="634"/>
        <end position="643"/>
    </location>
</feature>